<dbReference type="Proteomes" id="UP000471152">
    <property type="component" value="Unassembled WGS sequence"/>
</dbReference>
<reference evidence="3 5" key="2">
    <citation type="submission" date="2020-02" db="EMBL/GenBank/DDBJ databases">
        <title>The WGS of Modestobacter muralis DSM 100205.</title>
        <authorList>
            <person name="Jiang Z."/>
        </authorList>
    </citation>
    <scope>NUCLEOTIDE SEQUENCE [LARGE SCALE GENOMIC DNA]</scope>
    <source>
        <strain evidence="3 5">DSM 100205</strain>
    </source>
</reference>
<dbReference type="EMBL" id="JAAGWB010000043">
    <property type="protein sequence ID" value="NEN52355.1"/>
    <property type="molecule type" value="Genomic_DNA"/>
</dbReference>
<keyword evidence="4" id="KW-1185">Reference proteome</keyword>
<evidence type="ECO:0000313" key="5">
    <source>
        <dbReference type="Proteomes" id="UP000471152"/>
    </source>
</evidence>
<sequence>MTRPDSDGRGRPRRTIVVAAAWILPLLAVVSLTARAAIDLVGQQRQDGPPATLFDPRPGPTYSSVPAGDADQVHDALHRVGETCAQAPETRAPDSPARDVDVIIDFARRHPDGQFDIDDEQGTALSLLLVVREELQSCDPALVPRVDALIPSRHVTSTAPGA</sequence>
<feature type="region of interest" description="Disordered" evidence="1">
    <location>
        <begin position="45"/>
        <end position="69"/>
    </location>
</feature>
<dbReference type="AlphaFoldDB" id="A0A6P0HA96"/>
<gene>
    <name evidence="3" type="ORF">G3R41_15675</name>
    <name evidence="2" type="ORF">GCU67_15025</name>
</gene>
<reference evidence="2 4" key="1">
    <citation type="submission" date="2020-01" db="EMBL/GenBank/DDBJ databases">
        <title>the WGS Modestobacter muralis CPCC 204518.</title>
        <authorList>
            <person name="Jiang Z."/>
        </authorList>
    </citation>
    <scope>NUCLEOTIDE SEQUENCE [LARGE SCALE GENOMIC DNA]</scope>
    <source>
        <strain evidence="2 4">DSM 100205</strain>
    </source>
</reference>
<accession>A0A6P0HA96</accession>
<dbReference type="EMBL" id="JAAGWH010000041">
    <property type="protein sequence ID" value="NEK95467.1"/>
    <property type="molecule type" value="Genomic_DNA"/>
</dbReference>
<evidence type="ECO:0000313" key="3">
    <source>
        <dbReference type="EMBL" id="NEN52355.1"/>
    </source>
</evidence>
<evidence type="ECO:0000256" key="1">
    <source>
        <dbReference type="SAM" id="MobiDB-lite"/>
    </source>
</evidence>
<protein>
    <submittedName>
        <fullName evidence="3">Uncharacterized protein</fullName>
    </submittedName>
</protein>
<evidence type="ECO:0000313" key="2">
    <source>
        <dbReference type="EMBL" id="NEK95467.1"/>
    </source>
</evidence>
<dbReference type="Proteomes" id="UP000468828">
    <property type="component" value="Unassembled WGS sequence"/>
</dbReference>
<name>A0A6P0HA96_9ACTN</name>
<proteinExistence type="predicted"/>
<organism evidence="3 5">
    <name type="scientific">Modestobacter muralis</name>
    <dbReference type="NCBI Taxonomy" id="1608614"/>
    <lineage>
        <taxon>Bacteria</taxon>
        <taxon>Bacillati</taxon>
        <taxon>Actinomycetota</taxon>
        <taxon>Actinomycetes</taxon>
        <taxon>Geodermatophilales</taxon>
        <taxon>Geodermatophilaceae</taxon>
        <taxon>Modestobacter</taxon>
    </lineage>
</organism>
<comment type="caution">
    <text evidence="3">The sequence shown here is derived from an EMBL/GenBank/DDBJ whole genome shotgun (WGS) entry which is preliminary data.</text>
</comment>
<evidence type="ECO:0000313" key="4">
    <source>
        <dbReference type="Proteomes" id="UP000468828"/>
    </source>
</evidence>
<dbReference type="RefSeq" id="WP_163612016.1">
    <property type="nucleotide sequence ID" value="NZ_JAAGWB010000043.1"/>
</dbReference>